<organism evidence="23 24">
    <name type="scientific">Nosema granulosis</name>
    <dbReference type="NCBI Taxonomy" id="83296"/>
    <lineage>
        <taxon>Eukaryota</taxon>
        <taxon>Fungi</taxon>
        <taxon>Fungi incertae sedis</taxon>
        <taxon>Microsporidia</taxon>
        <taxon>Nosematidae</taxon>
        <taxon>Nosema</taxon>
    </lineage>
</organism>
<feature type="transmembrane region" description="Helical" evidence="19">
    <location>
        <begin position="904"/>
        <end position="928"/>
    </location>
</feature>
<keyword evidence="24" id="KW-1185">Reference proteome</keyword>
<accession>A0A9P6KYW4</accession>
<dbReference type="SFLD" id="SFLDG00002">
    <property type="entry name" value="C1.7:_P-type_atpase_like"/>
    <property type="match status" value="1"/>
</dbReference>
<gene>
    <name evidence="23" type="primary">atp9b</name>
    <name evidence="23" type="ORF">NGRA_1957</name>
</gene>
<dbReference type="PRINTS" id="PR00119">
    <property type="entry name" value="CATATPASE"/>
</dbReference>
<comment type="cofactor">
    <cofactor evidence="1 18">
        <name>Mg(2+)</name>
        <dbReference type="ChEBI" id="CHEBI:18420"/>
    </cofactor>
</comment>
<dbReference type="Gene3D" id="1.20.1110.10">
    <property type="entry name" value="Calcium-transporting ATPase, transmembrane domain"/>
    <property type="match status" value="1"/>
</dbReference>
<feature type="domain" description="P-type ATPase A" evidence="20">
    <location>
        <begin position="109"/>
        <end position="164"/>
    </location>
</feature>
<evidence type="ECO:0000256" key="2">
    <source>
        <dbReference type="ARBA" id="ARBA00004337"/>
    </source>
</evidence>
<sequence length="1110" mass="127366">MTKLKFRYIDSEFMKKSNIQYRTNRICNQKYRWYTLFFWVFAQQFEFFFNTYFFFIAVTQIFEKFAITSPVSSIAPWVLVLMISLLKEGYDDYKRFERDKALNNQSYIRYEKGKFVRIKSSDIRVGDIILLQKNERVPADMVLLKTADYSGQLFVRTDQLDGETDWKARSTLPFIHNGDMGLLEHVKVIAESPHKDIYTFNGSITTESFGEEFFSNIEFEDGQSKGFFSDKGFFSGKGFFSDRFKSRQVDENSQTEQVELDVYDWVYRKNQEDEKETGLGVILNDSDIPGHEIKNLETEEAKPEEMLENKTVEDNAETLKTVPIEKITETKLGVHGLSLDNMLWMNTSIATSSALGFVVYTGDDARAMMNTSKPRNKIGIFDEEINNYSKFLGITSALIAGIFTWLKGETEERLLVFVKFIVLFSSIIPISLKITIDMGRYAYAYDISNNENIKGTVVRNSNVPEELGRISYFLSDKTGTLTKNEMEMKKVHIGAALLSEDNFDELKQSMAKFLEKKKDDKQMFSRNKRDIYTKSYEAVEALSVCHNVTPVVSDNGATSYQASSPDEVAIVQWTESVGMKLVNRTKTLITIENILNERVDYEILYIFPFTSETKRMGIIVRQNNTISFILKGADAVMNKIIIKNEWCEEEVENMARDGLRTLIIAKRILTDNEFQDFDRIYTEAKASLENRYERIEEAMKFIEKDLYAVGLTGVEDKLQDNVKVTLETLRNAGIKVWMLTGDKIETAISIAVSSRILTKDSFYIILDNLKDLDVLDSKLKEIERSHFNSIIVDGTSMGLIMEYRFDEFIKFASEMDVIVGCRFSPTQKALCARHLKNLTKKIVCCIGDGGNDVSMITEANVGIGIVGKEGNQASLAADYSILRFCDVTELILWHGRNSYKNSSILAYLIIHRGTILSVLQGLFCSFIRFIPFNLYNGIILIAFVSLYTFFPIFSAVYTSDVTRETARKFPEIYKELLENKLLSIKEFASWNMMSFYQGTVIMILTLMSKQELFAISTITFTSLIINEISMVFLTVSRINKYVVTACVLSSLIYMFSFIFFRQSFYLDQPFYIFIPKVLGINLVAISLMLIKIAFEYYRPSTSSKLESSAV</sequence>
<evidence type="ECO:0000259" key="22">
    <source>
        <dbReference type="Pfam" id="PF16212"/>
    </source>
</evidence>
<comment type="catalytic activity">
    <reaction evidence="15">
        <text>a 1,2-diacyl-sn-glycero-3-phosphoethanolamine(out) + ATP + H2O = a 1,2-diacyl-sn-glycero-3-phosphoethanolamine(in) + ADP + phosphate + H(+)</text>
        <dbReference type="Rhea" id="RHEA:66132"/>
        <dbReference type="ChEBI" id="CHEBI:15377"/>
        <dbReference type="ChEBI" id="CHEBI:15378"/>
        <dbReference type="ChEBI" id="CHEBI:30616"/>
        <dbReference type="ChEBI" id="CHEBI:43474"/>
        <dbReference type="ChEBI" id="CHEBI:64612"/>
        <dbReference type="ChEBI" id="CHEBI:456216"/>
    </reaction>
    <physiologicalReaction direction="left-to-right" evidence="15">
        <dbReference type="Rhea" id="RHEA:66133"/>
    </physiologicalReaction>
</comment>
<feature type="binding site" evidence="18">
    <location>
        <position position="476"/>
    </location>
    <ligand>
        <name>Mg(2+)</name>
        <dbReference type="ChEBI" id="CHEBI:18420"/>
    </ligand>
</feature>
<dbReference type="GO" id="GO:0005802">
    <property type="term" value="C:trans-Golgi network"/>
    <property type="evidence" value="ECO:0007669"/>
    <property type="project" value="TreeGrafter"/>
</dbReference>
<feature type="binding site" evidence="17">
    <location>
        <position position="822"/>
    </location>
    <ligand>
        <name>ATP</name>
        <dbReference type="ChEBI" id="CHEBI:30616"/>
    </ligand>
</feature>
<dbReference type="Gene3D" id="2.70.150.10">
    <property type="entry name" value="Calcium-transporting ATPase, cytoplasmic transduction domain A"/>
    <property type="match status" value="2"/>
</dbReference>
<proteinExistence type="inferred from homology"/>
<dbReference type="AlphaFoldDB" id="A0A9P6KYW4"/>
<dbReference type="Gene3D" id="3.40.1110.10">
    <property type="entry name" value="Calcium-transporting ATPase, cytoplasmic domain N"/>
    <property type="match status" value="2"/>
</dbReference>
<dbReference type="InterPro" id="IPR023214">
    <property type="entry name" value="HAD_sf"/>
</dbReference>
<keyword evidence="10 19" id="KW-1278">Translocase</keyword>
<dbReference type="NCBIfam" id="TIGR01494">
    <property type="entry name" value="ATPase_P-type"/>
    <property type="match status" value="2"/>
</dbReference>
<feature type="domain" description="P-type ATPase C-terminal" evidence="22">
    <location>
        <begin position="875"/>
        <end position="1090"/>
    </location>
</feature>
<dbReference type="GO" id="GO:0000287">
    <property type="term" value="F:magnesium ion binding"/>
    <property type="evidence" value="ECO:0007669"/>
    <property type="project" value="UniProtKB-UniRule"/>
</dbReference>
<dbReference type="SFLD" id="SFLDS00003">
    <property type="entry name" value="Haloacid_Dehalogenase"/>
    <property type="match status" value="1"/>
</dbReference>
<feature type="binding site" evidence="18">
    <location>
        <position position="478"/>
    </location>
    <ligand>
        <name>Mg(2+)</name>
        <dbReference type="ChEBI" id="CHEBI:18420"/>
    </ligand>
</feature>
<comment type="catalytic activity">
    <reaction evidence="14 19">
        <text>ATP + H2O + phospholipidSide 1 = ADP + phosphate + phospholipidSide 2.</text>
        <dbReference type="EC" id="7.6.2.1"/>
    </reaction>
</comment>
<evidence type="ECO:0000256" key="18">
    <source>
        <dbReference type="PIRSR" id="PIRSR606539-3"/>
    </source>
</evidence>
<feature type="binding site" evidence="17">
    <location>
        <position position="852"/>
    </location>
    <ligand>
        <name>ATP</name>
        <dbReference type="ChEBI" id="CHEBI:30616"/>
    </ligand>
</feature>
<evidence type="ECO:0000256" key="6">
    <source>
        <dbReference type="ARBA" id="ARBA00022723"/>
    </source>
</evidence>
<dbReference type="SUPFAM" id="SSF81660">
    <property type="entry name" value="Metal cation-transporting ATPase, ATP-binding domain N"/>
    <property type="match status" value="1"/>
</dbReference>
<dbReference type="Gene3D" id="3.40.50.1000">
    <property type="entry name" value="HAD superfamily/HAD-like"/>
    <property type="match status" value="2"/>
</dbReference>
<comment type="similarity">
    <text evidence="3 19">Belongs to the cation transport ATPase (P-type) (TC 3.A.3) family. Type IV subfamily.</text>
</comment>
<keyword evidence="4" id="KW-0813">Transport</keyword>
<dbReference type="EC" id="7.6.2.1" evidence="19"/>
<dbReference type="Pfam" id="PF16209">
    <property type="entry name" value="PhoLip_ATPase_N"/>
    <property type="match status" value="1"/>
</dbReference>
<dbReference type="SUPFAM" id="SSF81653">
    <property type="entry name" value="Calcium ATPase, transduction domain A"/>
    <property type="match status" value="1"/>
</dbReference>
<feature type="binding site" evidence="17">
    <location>
        <position position="476"/>
    </location>
    <ligand>
        <name>ATP</name>
        <dbReference type="ChEBI" id="CHEBI:30616"/>
    </ligand>
</feature>
<feature type="binding site" evidence="17">
    <location>
        <position position="828"/>
    </location>
    <ligand>
        <name>ATP</name>
        <dbReference type="ChEBI" id="CHEBI:30616"/>
    </ligand>
</feature>
<dbReference type="InterPro" id="IPR023298">
    <property type="entry name" value="ATPase_P-typ_TM_dom_sf"/>
</dbReference>
<protein>
    <recommendedName>
        <fullName evidence="19">Phospholipid-transporting ATPase</fullName>
        <ecNumber evidence="19">7.6.2.1</ecNumber>
    </recommendedName>
</protein>
<keyword evidence="11 19" id="KW-1133">Transmembrane helix</keyword>
<dbReference type="InterPro" id="IPR023299">
    <property type="entry name" value="ATPase_P-typ_cyto_dom_N"/>
</dbReference>
<name>A0A9P6KYW4_9MICR</name>
<evidence type="ECO:0000256" key="17">
    <source>
        <dbReference type="PIRSR" id="PIRSR606539-2"/>
    </source>
</evidence>
<feature type="domain" description="P-type ATPase N-terminal" evidence="21">
    <location>
        <begin position="16"/>
        <end position="74"/>
    </location>
</feature>
<dbReference type="InterPro" id="IPR032630">
    <property type="entry name" value="P_typ_ATPase_c"/>
</dbReference>
<dbReference type="InterPro" id="IPR008250">
    <property type="entry name" value="ATPase_P-typ_transduc_dom_A_sf"/>
</dbReference>
<dbReference type="GO" id="GO:0045332">
    <property type="term" value="P:phospholipid translocation"/>
    <property type="evidence" value="ECO:0007669"/>
    <property type="project" value="TreeGrafter"/>
</dbReference>
<evidence type="ECO:0000256" key="16">
    <source>
        <dbReference type="PIRSR" id="PIRSR606539-1"/>
    </source>
</evidence>
<evidence type="ECO:0000259" key="21">
    <source>
        <dbReference type="Pfam" id="PF16209"/>
    </source>
</evidence>
<dbReference type="PROSITE" id="PS00154">
    <property type="entry name" value="ATPASE_E1_E2"/>
    <property type="match status" value="1"/>
</dbReference>
<feature type="binding site" evidence="17">
    <location>
        <position position="631"/>
    </location>
    <ligand>
        <name>ATP</name>
        <dbReference type="ChEBI" id="CHEBI:30616"/>
    </ligand>
</feature>
<keyword evidence="8 17" id="KW-0067">ATP-binding</keyword>
<keyword evidence="9 18" id="KW-0460">Magnesium</keyword>
<feature type="binding site" evidence="17">
    <location>
        <position position="851"/>
    </location>
    <ligand>
        <name>ATP</name>
        <dbReference type="ChEBI" id="CHEBI:30616"/>
    </ligand>
</feature>
<dbReference type="Pfam" id="PF00122">
    <property type="entry name" value="E1-E2_ATPase"/>
    <property type="match status" value="1"/>
</dbReference>
<dbReference type="InterPro" id="IPR059000">
    <property type="entry name" value="ATPase_P-type_domA"/>
</dbReference>
<keyword evidence="5 19" id="KW-0812">Transmembrane</keyword>
<feature type="binding site" evidence="18">
    <location>
        <position position="848"/>
    </location>
    <ligand>
        <name>Mg(2+)</name>
        <dbReference type="ChEBI" id="CHEBI:18420"/>
    </ligand>
</feature>
<feature type="binding site" evidence="17">
    <location>
        <position position="477"/>
    </location>
    <ligand>
        <name>ATP</name>
        <dbReference type="ChEBI" id="CHEBI:30616"/>
    </ligand>
</feature>
<feature type="transmembrane region" description="Helical" evidence="19">
    <location>
        <begin position="1013"/>
        <end position="1034"/>
    </location>
</feature>
<dbReference type="PANTHER" id="PTHR24092:SF5">
    <property type="entry name" value="PHOSPHOLIPID-TRANSPORTING ATPASE"/>
    <property type="match status" value="1"/>
</dbReference>
<evidence type="ECO:0000313" key="24">
    <source>
        <dbReference type="Proteomes" id="UP000740883"/>
    </source>
</evidence>
<feature type="transmembrane region" description="Helical" evidence="19">
    <location>
        <begin position="65"/>
        <end position="86"/>
    </location>
</feature>
<dbReference type="InterPro" id="IPR018303">
    <property type="entry name" value="ATPase_P-typ_P_site"/>
</dbReference>
<dbReference type="NCBIfam" id="TIGR01652">
    <property type="entry name" value="ATPase-Plipid"/>
    <property type="match status" value="1"/>
</dbReference>
<keyword evidence="7 17" id="KW-0547">Nucleotide-binding</keyword>
<keyword evidence="13 19" id="KW-0472">Membrane</keyword>
<evidence type="ECO:0000256" key="3">
    <source>
        <dbReference type="ARBA" id="ARBA00008109"/>
    </source>
</evidence>
<feature type="binding site" evidence="17">
    <location>
        <position position="478"/>
    </location>
    <ligand>
        <name>ATP</name>
        <dbReference type="ChEBI" id="CHEBI:30616"/>
    </ligand>
</feature>
<comment type="subcellular location">
    <subcellularLocation>
        <location evidence="2">Endosome membrane</location>
        <topology evidence="2">Multi-pass membrane protein</topology>
    </subcellularLocation>
    <subcellularLocation>
        <location evidence="19">Membrane</location>
        <topology evidence="19">Multi-pass membrane protein</topology>
    </subcellularLocation>
</comment>
<evidence type="ECO:0000256" key="8">
    <source>
        <dbReference type="ARBA" id="ARBA00022840"/>
    </source>
</evidence>
<evidence type="ECO:0000256" key="5">
    <source>
        <dbReference type="ARBA" id="ARBA00022692"/>
    </source>
</evidence>
<dbReference type="GO" id="GO:0005524">
    <property type="term" value="F:ATP binding"/>
    <property type="evidence" value="ECO:0007669"/>
    <property type="project" value="UniProtKB-UniRule"/>
</dbReference>
<dbReference type="InterPro" id="IPR006539">
    <property type="entry name" value="P-type_ATPase_IV"/>
</dbReference>
<feature type="transmembrane region" description="Helical" evidence="19">
    <location>
        <begin position="934"/>
        <end position="958"/>
    </location>
</feature>
<dbReference type="SUPFAM" id="SSF56784">
    <property type="entry name" value="HAD-like"/>
    <property type="match status" value="1"/>
</dbReference>
<feature type="binding site" evidence="17">
    <location>
        <position position="609"/>
    </location>
    <ligand>
        <name>ATP</name>
        <dbReference type="ChEBI" id="CHEBI:30616"/>
    </ligand>
</feature>
<comment type="caution">
    <text evidence="23">The sequence shown here is derived from an EMBL/GenBank/DDBJ whole genome shotgun (WGS) entry which is preliminary data.</text>
</comment>
<feature type="binding site" evidence="18">
    <location>
        <position position="852"/>
    </location>
    <ligand>
        <name>Mg(2+)</name>
        <dbReference type="ChEBI" id="CHEBI:18420"/>
    </ligand>
</feature>
<evidence type="ECO:0000256" key="10">
    <source>
        <dbReference type="ARBA" id="ARBA00022967"/>
    </source>
</evidence>
<dbReference type="SUPFAM" id="SSF81665">
    <property type="entry name" value="Calcium ATPase, transmembrane domain M"/>
    <property type="match status" value="1"/>
</dbReference>
<dbReference type="OrthoDB" id="377733at2759"/>
<dbReference type="InterPro" id="IPR036412">
    <property type="entry name" value="HAD-like_sf"/>
</dbReference>
<evidence type="ECO:0000256" key="14">
    <source>
        <dbReference type="ARBA" id="ARBA00034036"/>
    </source>
</evidence>
<evidence type="ECO:0000313" key="23">
    <source>
        <dbReference type="EMBL" id="KAF9762499.1"/>
    </source>
</evidence>
<feature type="binding site" evidence="17">
    <location>
        <position position="567"/>
    </location>
    <ligand>
        <name>ATP</name>
        <dbReference type="ChEBI" id="CHEBI:30616"/>
    </ligand>
</feature>
<evidence type="ECO:0000256" key="13">
    <source>
        <dbReference type="ARBA" id="ARBA00023136"/>
    </source>
</evidence>
<feature type="binding site" evidence="17">
    <location>
        <position position="741"/>
    </location>
    <ligand>
        <name>ATP</name>
        <dbReference type="ChEBI" id="CHEBI:30616"/>
    </ligand>
</feature>
<dbReference type="InterPro" id="IPR044492">
    <property type="entry name" value="P_typ_ATPase_HD_dom"/>
</dbReference>
<dbReference type="InterPro" id="IPR001757">
    <property type="entry name" value="P_typ_ATPase"/>
</dbReference>
<dbReference type="EMBL" id="SBJO01000159">
    <property type="protein sequence ID" value="KAF9762499.1"/>
    <property type="molecule type" value="Genomic_DNA"/>
</dbReference>
<dbReference type="SFLD" id="SFLDF00027">
    <property type="entry name" value="p-type_atpase"/>
    <property type="match status" value="1"/>
</dbReference>
<dbReference type="GO" id="GO:0006897">
    <property type="term" value="P:endocytosis"/>
    <property type="evidence" value="ECO:0007669"/>
    <property type="project" value="TreeGrafter"/>
</dbReference>
<feature type="transmembrane region" description="Helical" evidence="19">
    <location>
        <begin position="987"/>
        <end position="1007"/>
    </location>
</feature>
<dbReference type="GO" id="GO:0010008">
    <property type="term" value="C:endosome membrane"/>
    <property type="evidence" value="ECO:0007669"/>
    <property type="project" value="UniProtKB-SubCell"/>
</dbReference>
<dbReference type="GO" id="GO:0006890">
    <property type="term" value="P:retrograde vesicle-mediated transport, Golgi to endoplasmic reticulum"/>
    <property type="evidence" value="ECO:0007669"/>
    <property type="project" value="TreeGrafter"/>
</dbReference>
<dbReference type="GO" id="GO:0005886">
    <property type="term" value="C:plasma membrane"/>
    <property type="evidence" value="ECO:0007669"/>
    <property type="project" value="TreeGrafter"/>
</dbReference>
<evidence type="ECO:0000256" key="11">
    <source>
        <dbReference type="ARBA" id="ARBA00022989"/>
    </source>
</evidence>
<evidence type="ECO:0000256" key="1">
    <source>
        <dbReference type="ARBA" id="ARBA00001946"/>
    </source>
</evidence>
<feature type="binding site" evidence="17">
    <location>
        <position position="742"/>
    </location>
    <ligand>
        <name>ATP</name>
        <dbReference type="ChEBI" id="CHEBI:30616"/>
    </ligand>
</feature>
<feature type="active site" description="4-aspartylphosphate intermediate" evidence="16">
    <location>
        <position position="476"/>
    </location>
</feature>
<dbReference type="FunFam" id="3.40.50.1000:FF:000009">
    <property type="entry name" value="Phospholipid-transporting ATPase"/>
    <property type="match status" value="1"/>
</dbReference>
<evidence type="ECO:0000256" key="12">
    <source>
        <dbReference type="ARBA" id="ARBA00023055"/>
    </source>
</evidence>
<reference evidence="23 24" key="1">
    <citation type="journal article" date="2020" name="Genome Biol. Evol.">
        <title>Comparative genomics of strictly vertically transmitted, feminizing microsporidia endosymbionts of amphipod crustaceans.</title>
        <authorList>
            <person name="Cormier A."/>
            <person name="Chebbi M.A."/>
            <person name="Giraud I."/>
            <person name="Wattier R."/>
            <person name="Teixeira M."/>
            <person name="Gilbert C."/>
            <person name="Rigaud T."/>
            <person name="Cordaux R."/>
        </authorList>
    </citation>
    <scope>NUCLEOTIDE SEQUENCE [LARGE SCALE GENOMIC DNA]</scope>
    <source>
        <strain evidence="23 24">Ou3-Ou53</strain>
    </source>
</reference>
<evidence type="ECO:0000256" key="9">
    <source>
        <dbReference type="ARBA" id="ARBA00022842"/>
    </source>
</evidence>
<feature type="transmembrane region" description="Helical" evidence="19">
    <location>
        <begin position="1072"/>
        <end position="1094"/>
    </location>
</feature>
<feature type="transmembrane region" description="Helical" evidence="19">
    <location>
        <begin position="1041"/>
        <end position="1060"/>
    </location>
</feature>
<dbReference type="GO" id="GO:0140326">
    <property type="term" value="F:ATPase-coupled intramembrane lipid transporter activity"/>
    <property type="evidence" value="ECO:0007669"/>
    <property type="project" value="UniProtKB-EC"/>
</dbReference>
<evidence type="ECO:0000256" key="7">
    <source>
        <dbReference type="ARBA" id="ARBA00022741"/>
    </source>
</evidence>
<feature type="transmembrane region" description="Helical" evidence="19">
    <location>
        <begin position="33"/>
        <end position="59"/>
    </location>
</feature>
<dbReference type="GO" id="GO:0016887">
    <property type="term" value="F:ATP hydrolysis activity"/>
    <property type="evidence" value="ECO:0007669"/>
    <property type="project" value="InterPro"/>
</dbReference>
<evidence type="ECO:0000259" key="20">
    <source>
        <dbReference type="Pfam" id="PF00122"/>
    </source>
</evidence>
<evidence type="ECO:0000256" key="4">
    <source>
        <dbReference type="ARBA" id="ARBA00022448"/>
    </source>
</evidence>
<dbReference type="Pfam" id="PF13246">
    <property type="entry name" value="Cation_ATPase"/>
    <property type="match status" value="1"/>
</dbReference>
<keyword evidence="12" id="KW-0445">Lipid transport</keyword>
<evidence type="ECO:0000256" key="19">
    <source>
        <dbReference type="RuleBase" id="RU362033"/>
    </source>
</evidence>
<dbReference type="InterPro" id="IPR032631">
    <property type="entry name" value="P-type_ATPase_N"/>
</dbReference>
<feature type="transmembrane region" description="Helical" evidence="19">
    <location>
        <begin position="391"/>
        <end position="408"/>
    </location>
</feature>
<dbReference type="PANTHER" id="PTHR24092">
    <property type="entry name" value="PROBABLE PHOSPHOLIPID-TRANSPORTING ATPASE"/>
    <property type="match status" value="1"/>
</dbReference>
<feature type="binding site" evidence="17">
    <location>
        <position position="660"/>
    </location>
    <ligand>
        <name>ATP</name>
        <dbReference type="ChEBI" id="CHEBI:30616"/>
    </ligand>
</feature>
<dbReference type="Pfam" id="PF16212">
    <property type="entry name" value="PhoLip_ATPase_C"/>
    <property type="match status" value="1"/>
</dbReference>
<feature type="binding site" evidence="17">
    <location>
        <position position="740"/>
    </location>
    <ligand>
        <name>ATP</name>
        <dbReference type="ChEBI" id="CHEBI:30616"/>
    </ligand>
</feature>
<keyword evidence="6 18" id="KW-0479">Metal-binding</keyword>
<dbReference type="Proteomes" id="UP000740883">
    <property type="component" value="Unassembled WGS sequence"/>
</dbReference>
<evidence type="ECO:0000256" key="15">
    <source>
        <dbReference type="ARBA" id="ARBA00049128"/>
    </source>
</evidence>
<feature type="transmembrane region" description="Helical" evidence="19">
    <location>
        <begin position="414"/>
        <end position="432"/>
    </location>
</feature>